<sequence>MSNMNIQPDKLWSRSFVTLTVSYLLLFLSLQMLLSPFPTYAKEQFHPNNFALSLVTSLFALAAIVTRFATAALLRKVHRNVILFVGLVLAAIATVLYPFAGSMTSLLILRALFGIGFGMTSTIIPTLVSQIIPKKRTGEGIGYFGLSTSIAMSLGPMIGLSVIKQFGFTTLAMIGTIALVLIIPLLLVMRSIPKQPAKPAPSANKTGAGESASGSSTGRMMVPAILNVLMSVTYGGILGFIALYGAQKHIEQIGLFFLFIVFTVFIIRPISGKLFDRRGPMPIVIPGALVVIASLIILSYADSLPLIIVSALLYGFGFGAIQPTTQAWMLREAAPHQVSFANSLYYNTIDFGVAVGSMLLGIVASASSYSIMYRWAAVAMVIFMLVYLVSLVIERKNRAAAPAAAREKTAVTSR</sequence>
<comment type="subcellular location">
    <subcellularLocation>
        <location evidence="1">Cell membrane</location>
        <topology evidence="1">Multi-pass membrane protein</topology>
    </subcellularLocation>
</comment>
<dbReference type="InterPro" id="IPR020846">
    <property type="entry name" value="MFS_dom"/>
</dbReference>
<keyword evidence="2" id="KW-0813">Transport</keyword>
<name>A0ABQ6NM04_9BACL</name>
<accession>A0ABQ6NM04</accession>
<keyword evidence="3 7" id="KW-0812">Transmembrane</keyword>
<proteinExistence type="predicted"/>
<keyword evidence="10" id="KW-1185">Reference proteome</keyword>
<dbReference type="Gene3D" id="1.20.1250.20">
    <property type="entry name" value="MFS general substrate transporter like domains"/>
    <property type="match status" value="1"/>
</dbReference>
<feature type="transmembrane region" description="Helical" evidence="7">
    <location>
        <begin position="224"/>
        <end position="246"/>
    </location>
</feature>
<evidence type="ECO:0000313" key="9">
    <source>
        <dbReference type="EMBL" id="GMK46115.1"/>
    </source>
</evidence>
<dbReference type="PANTHER" id="PTHR23531:SF2">
    <property type="entry name" value="PERMEASE"/>
    <property type="match status" value="1"/>
</dbReference>
<feature type="transmembrane region" description="Helical" evidence="7">
    <location>
        <begin position="51"/>
        <end position="74"/>
    </location>
</feature>
<organism evidence="9 10">
    <name type="scientific">Paenibacillus glycanilyticus</name>
    <dbReference type="NCBI Taxonomy" id="126569"/>
    <lineage>
        <taxon>Bacteria</taxon>
        <taxon>Bacillati</taxon>
        <taxon>Bacillota</taxon>
        <taxon>Bacilli</taxon>
        <taxon>Bacillales</taxon>
        <taxon>Paenibacillaceae</taxon>
        <taxon>Paenibacillus</taxon>
    </lineage>
</organism>
<feature type="transmembrane region" description="Helical" evidence="7">
    <location>
        <begin position="166"/>
        <end position="188"/>
    </location>
</feature>
<dbReference type="CDD" id="cd17489">
    <property type="entry name" value="MFS_YfcJ_like"/>
    <property type="match status" value="1"/>
</dbReference>
<comment type="caution">
    <text evidence="9">The sequence shown here is derived from an EMBL/GenBank/DDBJ whole genome shotgun (WGS) entry which is preliminary data.</text>
</comment>
<feature type="transmembrane region" description="Helical" evidence="7">
    <location>
        <begin position="306"/>
        <end position="323"/>
    </location>
</feature>
<evidence type="ECO:0000256" key="5">
    <source>
        <dbReference type="ARBA" id="ARBA00023136"/>
    </source>
</evidence>
<evidence type="ECO:0000256" key="7">
    <source>
        <dbReference type="SAM" id="Phobius"/>
    </source>
</evidence>
<reference evidence="9 10" key="1">
    <citation type="submission" date="2023-05" db="EMBL/GenBank/DDBJ databases">
        <title>Draft genome of Paenibacillus sp. CCS26.</title>
        <authorList>
            <person name="Akita H."/>
            <person name="Shinto Y."/>
            <person name="Kimura Z."/>
        </authorList>
    </citation>
    <scope>NUCLEOTIDE SEQUENCE [LARGE SCALE GENOMIC DNA]</scope>
    <source>
        <strain evidence="9 10">CCS26</strain>
    </source>
</reference>
<feature type="transmembrane region" description="Helical" evidence="7">
    <location>
        <begin position="81"/>
        <end position="100"/>
    </location>
</feature>
<feature type="transmembrane region" description="Helical" evidence="7">
    <location>
        <begin position="106"/>
        <end position="128"/>
    </location>
</feature>
<dbReference type="InterPro" id="IPR036259">
    <property type="entry name" value="MFS_trans_sf"/>
</dbReference>
<gene>
    <name evidence="9" type="primary">norA_1</name>
    <name evidence="9" type="ORF">PghCCS26_32430</name>
</gene>
<evidence type="ECO:0000256" key="2">
    <source>
        <dbReference type="ARBA" id="ARBA00022448"/>
    </source>
</evidence>
<feature type="region of interest" description="Disordered" evidence="6">
    <location>
        <begin position="196"/>
        <end position="216"/>
    </location>
</feature>
<evidence type="ECO:0000256" key="3">
    <source>
        <dbReference type="ARBA" id="ARBA00022692"/>
    </source>
</evidence>
<feature type="transmembrane region" description="Helical" evidence="7">
    <location>
        <begin position="344"/>
        <end position="366"/>
    </location>
</feature>
<feature type="compositionally biased region" description="Low complexity" evidence="6">
    <location>
        <begin position="206"/>
        <end position="216"/>
    </location>
</feature>
<evidence type="ECO:0000256" key="6">
    <source>
        <dbReference type="SAM" id="MobiDB-lite"/>
    </source>
</evidence>
<feature type="transmembrane region" description="Helical" evidence="7">
    <location>
        <begin position="252"/>
        <end position="271"/>
    </location>
</feature>
<protein>
    <submittedName>
        <fullName evidence="9">MFS transporter</fullName>
    </submittedName>
</protein>
<keyword evidence="4 7" id="KW-1133">Transmembrane helix</keyword>
<feature type="transmembrane region" description="Helical" evidence="7">
    <location>
        <begin position="140"/>
        <end position="160"/>
    </location>
</feature>
<evidence type="ECO:0000259" key="8">
    <source>
        <dbReference type="PROSITE" id="PS50850"/>
    </source>
</evidence>
<dbReference type="Pfam" id="PF07690">
    <property type="entry name" value="MFS_1"/>
    <property type="match status" value="1"/>
</dbReference>
<evidence type="ECO:0000256" key="4">
    <source>
        <dbReference type="ARBA" id="ARBA00022989"/>
    </source>
</evidence>
<feature type="transmembrane region" description="Helical" evidence="7">
    <location>
        <begin position="372"/>
        <end position="393"/>
    </location>
</feature>
<dbReference type="EMBL" id="BTCL01000010">
    <property type="protein sequence ID" value="GMK46115.1"/>
    <property type="molecule type" value="Genomic_DNA"/>
</dbReference>
<feature type="transmembrane region" description="Helical" evidence="7">
    <location>
        <begin position="283"/>
        <end position="300"/>
    </location>
</feature>
<keyword evidence="5 7" id="KW-0472">Membrane</keyword>
<dbReference type="InterPro" id="IPR052714">
    <property type="entry name" value="MFS_Exporter"/>
</dbReference>
<dbReference type="Proteomes" id="UP001285921">
    <property type="component" value="Unassembled WGS sequence"/>
</dbReference>
<evidence type="ECO:0000313" key="10">
    <source>
        <dbReference type="Proteomes" id="UP001285921"/>
    </source>
</evidence>
<evidence type="ECO:0000256" key="1">
    <source>
        <dbReference type="ARBA" id="ARBA00004651"/>
    </source>
</evidence>
<dbReference type="InterPro" id="IPR011701">
    <property type="entry name" value="MFS"/>
</dbReference>
<feature type="domain" description="Major facilitator superfamily (MFS) profile" evidence="8">
    <location>
        <begin position="15"/>
        <end position="398"/>
    </location>
</feature>
<dbReference type="SUPFAM" id="SSF103473">
    <property type="entry name" value="MFS general substrate transporter"/>
    <property type="match status" value="1"/>
</dbReference>
<dbReference type="PROSITE" id="PS50850">
    <property type="entry name" value="MFS"/>
    <property type="match status" value="1"/>
</dbReference>
<dbReference type="PANTHER" id="PTHR23531">
    <property type="entry name" value="QUINOLENE RESISTANCE PROTEIN NORA"/>
    <property type="match status" value="1"/>
</dbReference>